<organism evidence="5 6">
    <name type="scientific">Parastrongyloides trichosuri</name>
    <name type="common">Possum-specific nematode worm</name>
    <dbReference type="NCBI Taxonomy" id="131310"/>
    <lineage>
        <taxon>Eukaryota</taxon>
        <taxon>Metazoa</taxon>
        <taxon>Ecdysozoa</taxon>
        <taxon>Nematoda</taxon>
        <taxon>Chromadorea</taxon>
        <taxon>Rhabditida</taxon>
        <taxon>Tylenchina</taxon>
        <taxon>Panagrolaimomorpha</taxon>
        <taxon>Strongyloidoidea</taxon>
        <taxon>Strongyloididae</taxon>
        <taxon>Parastrongyloides</taxon>
    </lineage>
</organism>
<protein>
    <submittedName>
        <fullName evidence="6">Acyl-CoA thioesterase II</fullName>
    </submittedName>
</protein>
<evidence type="ECO:0000313" key="6">
    <source>
        <dbReference type="WBParaSite" id="PTRK_0000631600.1"/>
    </source>
</evidence>
<keyword evidence="5" id="KW-1185">Reference proteome</keyword>
<evidence type="ECO:0000256" key="2">
    <source>
        <dbReference type="ARBA" id="ARBA00022801"/>
    </source>
</evidence>
<dbReference type="InterPro" id="IPR025652">
    <property type="entry name" value="TesB_C"/>
</dbReference>
<dbReference type="PANTHER" id="PTHR11066">
    <property type="entry name" value="ACYL-COA THIOESTERASE"/>
    <property type="match status" value="1"/>
</dbReference>
<dbReference type="GO" id="GO:0005782">
    <property type="term" value="C:peroxisomal matrix"/>
    <property type="evidence" value="ECO:0007669"/>
    <property type="project" value="TreeGrafter"/>
</dbReference>
<dbReference type="InterPro" id="IPR049449">
    <property type="entry name" value="TesB_ACOT8-like_N"/>
</dbReference>
<proteinExistence type="inferred from homology"/>
<dbReference type="WBParaSite" id="PTRK_0000631600.1">
    <property type="protein sequence ID" value="PTRK_0000631600.1"/>
    <property type="gene ID" value="PTRK_0000631600"/>
</dbReference>
<evidence type="ECO:0000259" key="3">
    <source>
        <dbReference type="Pfam" id="PF02551"/>
    </source>
</evidence>
<dbReference type="GO" id="GO:0006637">
    <property type="term" value="P:acyl-CoA metabolic process"/>
    <property type="evidence" value="ECO:0007669"/>
    <property type="project" value="InterPro"/>
</dbReference>
<feature type="domain" description="Acyl-CoA thioesterase-like N-terminal HotDog" evidence="4">
    <location>
        <begin position="39"/>
        <end position="116"/>
    </location>
</feature>
<accession>A0A0N4ZEY3</accession>
<dbReference type="Pfam" id="PF13622">
    <property type="entry name" value="4HBT_3"/>
    <property type="match status" value="1"/>
</dbReference>
<dbReference type="InterPro" id="IPR003703">
    <property type="entry name" value="Acyl_CoA_thio"/>
</dbReference>
<comment type="similarity">
    <text evidence="1">Belongs to the C/M/P thioester hydrolase family.</text>
</comment>
<dbReference type="Proteomes" id="UP000038045">
    <property type="component" value="Unplaced"/>
</dbReference>
<sequence>MMNINTTLEENSLLHYLLLNQSITNDNVFFSKGVIKNKIRPSVYGGQLVSNSIFAAQKTVDSNFYCHSSHIFFLNAVEVEETIIFKVERIRDSKNFSLRRVSCYHKDVLISDCSLSFHKIEEGSIIHQGIMPVIPKPDELKEYFDHVEEYSKGDLESYHLSQRVHLHFATSYYPKLFCERRIYEPKIYLALQKSNEVPQRYYSWLRCKETLPEDPNIHRCFLALISDAGILDYAQKPHIAEGYIANFSTSLEHSLYIHTPNINMNKWILLETVSPKAGNLIFPLSYLNLDGGRAITMGKFWSEDGLHLATLIQESLHRSKESRSKL</sequence>
<feature type="domain" description="Acyl-CoA thioesterase 2 C-terminal" evidence="3">
    <location>
        <begin position="193"/>
        <end position="278"/>
    </location>
</feature>
<dbReference type="SUPFAM" id="SSF54637">
    <property type="entry name" value="Thioesterase/thiol ester dehydrase-isomerase"/>
    <property type="match status" value="2"/>
</dbReference>
<reference evidence="6" key="1">
    <citation type="submission" date="2017-02" db="UniProtKB">
        <authorList>
            <consortium name="WormBaseParasite"/>
        </authorList>
    </citation>
    <scope>IDENTIFICATION</scope>
</reference>
<dbReference type="CDD" id="cd03445">
    <property type="entry name" value="Thioesterase_II_repeat2"/>
    <property type="match status" value="1"/>
</dbReference>
<evidence type="ECO:0000259" key="4">
    <source>
        <dbReference type="Pfam" id="PF13622"/>
    </source>
</evidence>
<dbReference type="GO" id="GO:0009062">
    <property type="term" value="P:fatty acid catabolic process"/>
    <property type="evidence" value="ECO:0007669"/>
    <property type="project" value="TreeGrafter"/>
</dbReference>
<dbReference type="PANTHER" id="PTHR11066:SF34">
    <property type="entry name" value="ACYL-COENZYME A THIOESTERASE 8"/>
    <property type="match status" value="1"/>
</dbReference>
<dbReference type="GO" id="GO:0047617">
    <property type="term" value="F:fatty acyl-CoA hydrolase activity"/>
    <property type="evidence" value="ECO:0007669"/>
    <property type="project" value="InterPro"/>
</dbReference>
<dbReference type="Gene3D" id="2.40.160.210">
    <property type="entry name" value="Acyl-CoA thioesterase, double hotdog domain"/>
    <property type="match status" value="1"/>
</dbReference>
<dbReference type="InterPro" id="IPR042171">
    <property type="entry name" value="Acyl-CoA_hotdog"/>
</dbReference>
<evidence type="ECO:0000256" key="1">
    <source>
        <dbReference type="ARBA" id="ARBA00006538"/>
    </source>
</evidence>
<keyword evidence="2" id="KW-0378">Hydrolase</keyword>
<dbReference type="AlphaFoldDB" id="A0A0N4ZEY3"/>
<dbReference type="InterPro" id="IPR029069">
    <property type="entry name" value="HotDog_dom_sf"/>
</dbReference>
<evidence type="ECO:0000313" key="5">
    <source>
        <dbReference type="Proteomes" id="UP000038045"/>
    </source>
</evidence>
<dbReference type="STRING" id="131310.A0A0N4ZEY3"/>
<dbReference type="Pfam" id="PF02551">
    <property type="entry name" value="Acyl_CoA_thio"/>
    <property type="match status" value="1"/>
</dbReference>
<dbReference type="CDD" id="cd03444">
    <property type="entry name" value="Thioesterase_II_repeat1"/>
    <property type="match status" value="1"/>
</dbReference>
<name>A0A0N4ZEY3_PARTI</name>